<dbReference type="AlphaFoldDB" id="A0A0F9MTR2"/>
<comment type="caution">
    <text evidence="2">The sequence shown here is derived from an EMBL/GenBank/DDBJ whole genome shotgun (WGS) entry which is preliminary data.</text>
</comment>
<feature type="compositionally biased region" description="Basic and acidic residues" evidence="1">
    <location>
        <begin position="75"/>
        <end position="85"/>
    </location>
</feature>
<sequence length="85" mass="9466">MLIQGTRQAEIKKVCYLMSFGLSSDQAHSLKRQQNITVSDNIANALLQAGFVKVIETDDKPKVKKPPVVKYTPPKVEEPKIGDKN</sequence>
<reference evidence="2" key="1">
    <citation type="journal article" date="2015" name="Nature">
        <title>Complex archaea that bridge the gap between prokaryotes and eukaryotes.</title>
        <authorList>
            <person name="Spang A."/>
            <person name="Saw J.H."/>
            <person name="Jorgensen S.L."/>
            <person name="Zaremba-Niedzwiedzka K."/>
            <person name="Martijn J."/>
            <person name="Lind A.E."/>
            <person name="van Eijk R."/>
            <person name="Schleper C."/>
            <person name="Guy L."/>
            <person name="Ettema T.J."/>
        </authorList>
    </citation>
    <scope>NUCLEOTIDE SEQUENCE</scope>
</reference>
<gene>
    <name evidence="2" type="ORF">LCGC14_1034070</name>
</gene>
<accession>A0A0F9MTR2</accession>
<name>A0A0F9MTR2_9ZZZZ</name>
<dbReference type="EMBL" id="LAZR01004218">
    <property type="protein sequence ID" value="KKN10685.1"/>
    <property type="molecule type" value="Genomic_DNA"/>
</dbReference>
<protein>
    <submittedName>
        <fullName evidence="2">Uncharacterized protein</fullName>
    </submittedName>
</protein>
<proteinExistence type="predicted"/>
<feature type="region of interest" description="Disordered" evidence="1">
    <location>
        <begin position="65"/>
        <end position="85"/>
    </location>
</feature>
<evidence type="ECO:0000313" key="2">
    <source>
        <dbReference type="EMBL" id="KKN10685.1"/>
    </source>
</evidence>
<evidence type="ECO:0000256" key="1">
    <source>
        <dbReference type="SAM" id="MobiDB-lite"/>
    </source>
</evidence>
<organism evidence="2">
    <name type="scientific">marine sediment metagenome</name>
    <dbReference type="NCBI Taxonomy" id="412755"/>
    <lineage>
        <taxon>unclassified sequences</taxon>
        <taxon>metagenomes</taxon>
        <taxon>ecological metagenomes</taxon>
    </lineage>
</organism>